<dbReference type="Gene3D" id="3.40.50.300">
    <property type="entry name" value="P-loop containing nucleotide triphosphate hydrolases"/>
    <property type="match status" value="1"/>
</dbReference>
<name>A0A4R5QFA6_9PROT</name>
<proteinExistence type="inferred from homology"/>
<reference evidence="3 4" key="1">
    <citation type="journal article" date="2016" name="J. Microbiol.">
        <title>Dankookia rubra gen. nov., sp. nov., an alphaproteobacterium isolated from sediment of a shallow stream.</title>
        <authorList>
            <person name="Kim W.H."/>
            <person name="Kim D.H."/>
            <person name="Kang K."/>
            <person name="Ahn T.Y."/>
        </authorList>
    </citation>
    <scope>NUCLEOTIDE SEQUENCE [LARGE SCALE GENOMIC DNA]</scope>
    <source>
        <strain evidence="3 4">JCM30602</strain>
    </source>
</reference>
<dbReference type="SUPFAM" id="SSF52540">
    <property type="entry name" value="P-loop containing nucleoside triphosphate hydrolases"/>
    <property type="match status" value="1"/>
</dbReference>
<dbReference type="EMBL" id="SMSJ01000024">
    <property type="protein sequence ID" value="TDH61211.1"/>
    <property type="molecule type" value="Genomic_DNA"/>
</dbReference>
<gene>
    <name evidence="3" type="ORF">E2C06_17705</name>
</gene>
<protein>
    <recommendedName>
        <fullName evidence="2">Bacterial type II secretion system protein E domain-containing protein</fullName>
    </recommendedName>
</protein>
<dbReference type="AlphaFoldDB" id="A0A4R5QFA6"/>
<evidence type="ECO:0000256" key="1">
    <source>
        <dbReference type="ARBA" id="ARBA00006611"/>
    </source>
</evidence>
<evidence type="ECO:0000313" key="3">
    <source>
        <dbReference type="EMBL" id="TDH61211.1"/>
    </source>
</evidence>
<dbReference type="PANTHER" id="PTHR30486">
    <property type="entry name" value="TWITCHING MOTILITY PROTEIN PILT"/>
    <property type="match status" value="1"/>
</dbReference>
<dbReference type="Proteomes" id="UP000295096">
    <property type="component" value="Unassembled WGS sequence"/>
</dbReference>
<keyword evidence="4" id="KW-1185">Reference proteome</keyword>
<comment type="caution">
    <text evidence="3">The sequence shown here is derived from an EMBL/GenBank/DDBJ whole genome shotgun (WGS) entry which is preliminary data.</text>
</comment>
<accession>A0A4R5QFA6</accession>
<dbReference type="Gene3D" id="3.30.450.90">
    <property type="match status" value="1"/>
</dbReference>
<dbReference type="OrthoDB" id="9810761at2"/>
<dbReference type="Pfam" id="PF00437">
    <property type="entry name" value="T2SSE"/>
    <property type="match status" value="1"/>
</dbReference>
<comment type="similarity">
    <text evidence="1">Belongs to the GSP E family.</text>
</comment>
<dbReference type="InterPro" id="IPR001482">
    <property type="entry name" value="T2SS/T4SS_dom"/>
</dbReference>
<evidence type="ECO:0000259" key="2">
    <source>
        <dbReference type="Pfam" id="PF00437"/>
    </source>
</evidence>
<evidence type="ECO:0000313" key="4">
    <source>
        <dbReference type="Proteomes" id="UP000295096"/>
    </source>
</evidence>
<feature type="domain" description="Bacterial type II secretion system protein E" evidence="2">
    <location>
        <begin position="118"/>
        <end position="304"/>
    </location>
</feature>
<organism evidence="3 4">
    <name type="scientific">Dankookia rubra</name>
    <dbReference type="NCBI Taxonomy" id="1442381"/>
    <lineage>
        <taxon>Bacteria</taxon>
        <taxon>Pseudomonadati</taxon>
        <taxon>Pseudomonadota</taxon>
        <taxon>Alphaproteobacteria</taxon>
        <taxon>Acetobacterales</taxon>
        <taxon>Roseomonadaceae</taxon>
        <taxon>Dankookia</taxon>
    </lineage>
</organism>
<sequence>MQHSALQGLAPRDVSIARRLDHLRHALGPLVLGLLSDPGVTDVYLNPPEAVEPPDLVWVVRRGEMPEPAGTMGPAQARSLVEAVAGTLETVVNRDRPSVAGELYGDGPRFQGWLPPATISPAWAIRVPSSQLITLEEYVAAGTMTANQCARIERAITAQENIVVVGGTGTGKTTLLNAFQDAIRRLTPWHRLYVIEGTRELRRGILRNVLFVRTTDTYSEQQALRDGLRAFPDRIAVGEVRGAEALDLLMSWNTGHDGGFCSLHARTSRPTPRTALLRLEQMAALSGTLARLQPMISEAVDLIVCLEKSADGVRRVCQMATVSGWDGADYSLTLEI</sequence>
<dbReference type="RefSeq" id="WP_133289952.1">
    <property type="nucleotide sequence ID" value="NZ_SMSJ01000024.1"/>
</dbReference>
<dbReference type="InterPro" id="IPR027417">
    <property type="entry name" value="P-loop_NTPase"/>
</dbReference>
<dbReference type="InterPro" id="IPR050921">
    <property type="entry name" value="T4SS_GSP_E_ATPase"/>
</dbReference>
<dbReference type="GO" id="GO:0016887">
    <property type="term" value="F:ATP hydrolysis activity"/>
    <property type="evidence" value="ECO:0007669"/>
    <property type="project" value="InterPro"/>
</dbReference>
<dbReference type="PANTHER" id="PTHR30486:SF6">
    <property type="entry name" value="TYPE IV PILUS RETRACTATION ATPASE PILT"/>
    <property type="match status" value="1"/>
</dbReference>